<dbReference type="InterPro" id="IPR050177">
    <property type="entry name" value="Lipid_A_modif_metabolic_enz"/>
</dbReference>
<feature type="domain" description="NAD(P)-binding" evidence="2">
    <location>
        <begin position="41"/>
        <end position="204"/>
    </location>
</feature>
<evidence type="ECO:0000259" key="2">
    <source>
        <dbReference type="Pfam" id="PF16363"/>
    </source>
</evidence>
<evidence type="ECO:0000256" key="1">
    <source>
        <dbReference type="SAM" id="MobiDB-lite"/>
    </source>
</evidence>
<dbReference type="InterPro" id="IPR036291">
    <property type="entry name" value="NAD(P)-bd_dom_sf"/>
</dbReference>
<organism evidence="3 4">
    <name type="scientific">candidate division WOR-3 bacterium</name>
    <dbReference type="NCBI Taxonomy" id="2052148"/>
    <lineage>
        <taxon>Bacteria</taxon>
        <taxon>Bacteria division WOR-3</taxon>
    </lineage>
</organism>
<dbReference type="InterPro" id="IPR013445">
    <property type="entry name" value="CDP_4_6_deHydtase"/>
</dbReference>
<dbReference type="AlphaFoldDB" id="A0A938BQN5"/>
<dbReference type="Proteomes" id="UP000779900">
    <property type="component" value="Unassembled WGS sequence"/>
</dbReference>
<comment type="caution">
    <text evidence="3">The sequence shown here is derived from an EMBL/GenBank/DDBJ whole genome shotgun (WGS) entry which is preliminary data.</text>
</comment>
<dbReference type="CDD" id="cd05252">
    <property type="entry name" value="CDP_GD_SDR_e"/>
    <property type="match status" value="1"/>
</dbReference>
<evidence type="ECO:0000313" key="3">
    <source>
        <dbReference type="EMBL" id="MBM3332336.1"/>
    </source>
</evidence>
<reference evidence="3" key="1">
    <citation type="submission" date="2019-03" db="EMBL/GenBank/DDBJ databases">
        <title>Lake Tanganyika Metagenome-Assembled Genomes (MAGs).</title>
        <authorList>
            <person name="Tran P."/>
        </authorList>
    </citation>
    <scope>NUCLEOTIDE SEQUENCE</scope>
    <source>
        <strain evidence="3">K_DeepCast_150m_m2_040</strain>
    </source>
</reference>
<evidence type="ECO:0000313" key="4">
    <source>
        <dbReference type="Proteomes" id="UP000779900"/>
    </source>
</evidence>
<dbReference type="InterPro" id="IPR016040">
    <property type="entry name" value="NAD(P)-bd_dom"/>
</dbReference>
<sequence length="407" mass="44978">MKKKREGQGIKEHRTPVRTLDPSNPRIPESSPSFWRDRSVFVTGHTGFKGSWLALWLTELGARVTGYSLAPPTRPSNFEATRLGDRLAGHYEADVRDGKRLAAALAACRPDVVFHLAAQALVRAGYDTPRETFEVNVIGTASLLDAVRELKRPCAVVVVTSDKCYENREQVWGYRESDPLGGYDPYSASKGAAELLVAAYRRSFLNPERLAQHGVRLGSARAGNVIGGGDWGRNRIVTDAVLSLSSRQPVPVRSPGSVRPWQHVLEPLSGYMTLASTMLSSDDPKWCAAWNFGPRPDDEATVQEVVEQFCAAWGGGRWQDRSDPQQPHEAGVLRLSIDKAVCELGWCPRWNLEQAVKRAATWYKSYYRNPNGSMYDACRKEIADYEAARPEQAASPKPHAACPESGA</sequence>
<dbReference type="PANTHER" id="PTHR43245:SF10">
    <property type="entry name" value="SUGAR DEHYDRATASE_EPIMERASE YFNG-RELATED"/>
    <property type="match status" value="1"/>
</dbReference>
<dbReference type="Gene3D" id="3.40.50.720">
    <property type="entry name" value="NAD(P)-binding Rossmann-like Domain"/>
    <property type="match status" value="1"/>
</dbReference>
<accession>A0A938BQN5</accession>
<keyword evidence="3" id="KW-0456">Lyase</keyword>
<protein>
    <submittedName>
        <fullName evidence="3">CDP-glucose 4,6-dehydratase</fullName>
        <ecNumber evidence="3">4.2.1.45</ecNumber>
    </submittedName>
</protein>
<dbReference type="EMBL" id="VGIR01000077">
    <property type="protein sequence ID" value="MBM3332336.1"/>
    <property type="molecule type" value="Genomic_DNA"/>
</dbReference>
<gene>
    <name evidence="3" type="primary">rfbG</name>
    <name evidence="3" type="ORF">FJY68_10910</name>
</gene>
<feature type="compositionally biased region" description="Basic and acidic residues" evidence="1">
    <location>
        <begin position="1"/>
        <end position="15"/>
    </location>
</feature>
<feature type="region of interest" description="Disordered" evidence="1">
    <location>
        <begin position="1"/>
        <end position="31"/>
    </location>
</feature>
<proteinExistence type="predicted"/>
<dbReference type="Gene3D" id="3.90.25.10">
    <property type="entry name" value="UDP-galactose 4-epimerase, domain 1"/>
    <property type="match status" value="1"/>
</dbReference>
<dbReference type="Pfam" id="PF16363">
    <property type="entry name" value="GDP_Man_Dehyd"/>
    <property type="match status" value="1"/>
</dbReference>
<name>A0A938BQN5_UNCW3</name>
<dbReference type="NCBIfam" id="TIGR02622">
    <property type="entry name" value="CDP_4_6_dhtase"/>
    <property type="match status" value="1"/>
</dbReference>
<dbReference type="EC" id="4.2.1.45" evidence="3"/>
<dbReference type="PANTHER" id="PTHR43245">
    <property type="entry name" value="BIFUNCTIONAL POLYMYXIN RESISTANCE PROTEIN ARNA"/>
    <property type="match status" value="1"/>
</dbReference>
<dbReference type="GO" id="GO:0047733">
    <property type="term" value="F:CDP-glucose 4,6-dehydratase activity"/>
    <property type="evidence" value="ECO:0007669"/>
    <property type="project" value="UniProtKB-EC"/>
</dbReference>
<dbReference type="SUPFAM" id="SSF51735">
    <property type="entry name" value="NAD(P)-binding Rossmann-fold domains"/>
    <property type="match status" value="1"/>
</dbReference>